<accession>A0A9J5Y893</accession>
<gene>
    <name evidence="1" type="ORF">H5410_037359</name>
</gene>
<dbReference type="EMBL" id="JACXVP010000007">
    <property type="protein sequence ID" value="KAG5596127.1"/>
    <property type="molecule type" value="Genomic_DNA"/>
</dbReference>
<proteinExistence type="predicted"/>
<keyword evidence="2" id="KW-1185">Reference proteome</keyword>
<evidence type="ECO:0000313" key="2">
    <source>
        <dbReference type="Proteomes" id="UP000824120"/>
    </source>
</evidence>
<name>A0A9J5Y893_SOLCO</name>
<sequence length="109" mass="12411">MIDSRVNNNTVLSVDVVGCLYRIGVIESNYLITDLCIVCIVRLNFSTTYARKIYANLDIDYIRSLVSKFSTVSTEVQFLASSNINGLPIEKETFLNSMDIKELEWSFEI</sequence>
<dbReference type="Proteomes" id="UP000824120">
    <property type="component" value="Chromosome 7"/>
</dbReference>
<organism evidence="1 2">
    <name type="scientific">Solanum commersonii</name>
    <name type="common">Commerson's wild potato</name>
    <name type="synonym">Commerson's nightshade</name>
    <dbReference type="NCBI Taxonomy" id="4109"/>
    <lineage>
        <taxon>Eukaryota</taxon>
        <taxon>Viridiplantae</taxon>
        <taxon>Streptophyta</taxon>
        <taxon>Embryophyta</taxon>
        <taxon>Tracheophyta</taxon>
        <taxon>Spermatophyta</taxon>
        <taxon>Magnoliopsida</taxon>
        <taxon>eudicotyledons</taxon>
        <taxon>Gunneridae</taxon>
        <taxon>Pentapetalae</taxon>
        <taxon>asterids</taxon>
        <taxon>lamiids</taxon>
        <taxon>Solanales</taxon>
        <taxon>Solanaceae</taxon>
        <taxon>Solanoideae</taxon>
        <taxon>Solaneae</taxon>
        <taxon>Solanum</taxon>
    </lineage>
</organism>
<comment type="caution">
    <text evidence="1">The sequence shown here is derived from an EMBL/GenBank/DDBJ whole genome shotgun (WGS) entry which is preliminary data.</text>
</comment>
<protein>
    <submittedName>
        <fullName evidence="1">Uncharacterized protein</fullName>
    </submittedName>
</protein>
<dbReference type="AlphaFoldDB" id="A0A9J5Y893"/>
<dbReference type="OrthoDB" id="1326007at2759"/>
<reference evidence="1 2" key="1">
    <citation type="submission" date="2020-09" db="EMBL/GenBank/DDBJ databases">
        <title>De no assembly of potato wild relative species, Solanum commersonii.</title>
        <authorList>
            <person name="Cho K."/>
        </authorList>
    </citation>
    <scope>NUCLEOTIDE SEQUENCE [LARGE SCALE GENOMIC DNA]</scope>
    <source>
        <strain evidence="1">LZ3.2</strain>
        <tissue evidence="1">Leaf</tissue>
    </source>
</reference>
<evidence type="ECO:0000313" key="1">
    <source>
        <dbReference type="EMBL" id="KAG5596127.1"/>
    </source>
</evidence>